<dbReference type="SUPFAM" id="SSF56112">
    <property type="entry name" value="Protein kinase-like (PK-like)"/>
    <property type="match status" value="1"/>
</dbReference>
<evidence type="ECO:0000313" key="9">
    <source>
        <dbReference type="Proteomes" id="UP000247892"/>
    </source>
</evidence>
<dbReference type="AlphaFoldDB" id="A0A318LIC8"/>
<protein>
    <recommendedName>
        <fullName evidence="1">non-specific serine/threonine protein kinase</fullName>
        <ecNumber evidence="1">2.7.11.1</ecNumber>
    </recommendedName>
</protein>
<dbReference type="PROSITE" id="PS50011">
    <property type="entry name" value="PROTEIN_KINASE_DOM"/>
    <property type="match status" value="1"/>
</dbReference>
<dbReference type="SMART" id="SM00220">
    <property type="entry name" value="S_TKc"/>
    <property type="match status" value="1"/>
</dbReference>
<dbReference type="Proteomes" id="UP000247892">
    <property type="component" value="Unassembled WGS sequence"/>
</dbReference>
<evidence type="ECO:0000313" key="8">
    <source>
        <dbReference type="EMBL" id="PXY21884.1"/>
    </source>
</evidence>
<evidence type="ECO:0000256" key="5">
    <source>
        <dbReference type="ARBA" id="ARBA00022777"/>
    </source>
</evidence>
<feature type="domain" description="Protein kinase" evidence="7">
    <location>
        <begin position="1"/>
        <end position="245"/>
    </location>
</feature>
<gene>
    <name evidence="8" type="ORF">BA062_30505</name>
</gene>
<sequence length="400" mass="44408">MESVLIKEFRDSIGRPLRADERRRFEREIAIQRGLTSPYVLPVYGIDFGADPPYYLMPMADYSLGAYVCSGAADTLDKAAAIFAELVRGVAFLHSRGLVHGDLKPANALRYRGRWALSDVGLWRAISPQCAAGEPGAMDYGYSAPERREKPNAVSEASDIYSLGTILFTILTKEVPLPVVELDRVPWPFRRIVEKSTQGQPSRRYRDAGELLAEVTLVHAGRAARPQPGASAAVDVVQRAQTELLAGELSAAATIATTLRRYSADLELYLTTLPRLVGPTLRALALTHGPDLNEIVRAYFRWVDQVPISPEYADSVAVLARRVFVCSPDLELREVCLQELLELAHRYNRVAVTDIFIELAQRCMVKGTPIMIPATRQQIDMVSDRIREGSFSPTIKRLVT</sequence>
<dbReference type="EC" id="2.7.11.1" evidence="1"/>
<dbReference type="GO" id="GO:0005524">
    <property type="term" value="F:ATP binding"/>
    <property type="evidence" value="ECO:0007669"/>
    <property type="project" value="UniProtKB-KW"/>
</dbReference>
<keyword evidence="2" id="KW-0723">Serine/threonine-protein kinase</keyword>
<dbReference type="PANTHER" id="PTHR43289:SF6">
    <property type="entry name" value="SERINE_THREONINE-PROTEIN KINASE NEKL-3"/>
    <property type="match status" value="1"/>
</dbReference>
<dbReference type="Gene3D" id="1.10.510.10">
    <property type="entry name" value="Transferase(Phosphotransferase) domain 1"/>
    <property type="match status" value="1"/>
</dbReference>
<evidence type="ECO:0000256" key="6">
    <source>
        <dbReference type="ARBA" id="ARBA00022840"/>
    </source>
</evidence>
<keyword evidence="3" id="KW-0808">Transferase</keyword>
<dbReference type="InterPro" id="IPR000719">
    <property type="entry name" value="Prot_kinase_dom"/>
</dbReference>
<accession>A0A318LIC8</accession>
<dbReference type="GO" id="GO:0004674">
    <property type="term" value="F:protein serine/threonine kinase activity"/>
    <property type="evidence" value="ECO:0007669"/>
    <property type="project" value="UniProtKB-KW"/>
</dbReference>
<evidence type="ECO:0000256" key="3">
    <source>
        <dbReference type="ARBA" id="ARBA00022679"/>
    </source>
</evidence>
<dbReference type="PANTHER" id="PTHR43289">
    <property type="entry name" value="MITOGEN-ACTIVATED PROTEIN KINASE KINASE KINASE 20-RELATED"/>
    <property type="match status" value="1"/>
</dbReference>
<name>A0A318LIC8_9PSEU</name>
<evidence type="ECO:0000256" key="1">
    <source>
        <dbReference type="ARBA" id="ARBA00012513"/>
    </source>
</evidence>
<evidence type="ECO:0000259" key="7">
    <source>
        <dbReference type="PROSITE" id="PS50011"/>
    </source>
</evidence>
<keyword evidence="4" id="KW-0547">Nucleotide-binding</keyword>
<dbReference type="Pfam" id="PF00069">
    <property type="entry name" value="Pkinase"/>
    <property type="match status" value="1"/>
</dbReference>
<evidence type="ECO:0000256" key="4">
    <source>
        <dbReference type="ARBA" id="ARBA00022741"/>
    </source>
</evidence>
<dbReference type="EMBL" id="MASU01000014">
    <property type="protein sequence ID" value="PXY21884.1"/>
    <property type="molecule type" value="Genomic_DNA"/>
</dbReference>
<reference evidence="8 9" key="1">
    <citation type="submission" date="2016-07" db="EMBL/GenBank/DDBJ databases">
        <title>Draft genome sequence of Prauserella sp. YIM 121212, isolated from alkaline soil.</title>
        <authorList>
            <person name="Ruckert C."/>
            <person name="Albersmeier A."/>
            <person name="Jiang C.-L."/>
            <person name="Jiang Y."/>
            <person name="Kalinowski J."/>
            <person name="Schneider O."/>
            <person name="Winkler A."/>
            <person name="Zotchev S.B."/>
        </authorList>
    </citation>
    <scope>NUCLEOTIDE SEQUENCE [LARGE SCALE GENOMIC DNA]</scope>
    <source>
        <strain evidence="8 9">YIM 121212</strain>
    </source>
</reference>
<keyword evidence="5" id="KW-0418">Kinase</keyword>
<evidence type="ECO:0000256" key="2">
    <source>
        <dbReference type="ARBA" id="ARBA00022527"/>
    </source>
</evidence>
<keyword evidence="9" id="KW-1185">Reference proteome</keyword>
<comment type="caution">
    <text evidence="8">The sequence shown here is derived from an EMBL/GenBank/DDBJ whole genome shotgun (WGS) entry which is preliminary data.</text>
</comment>
<proteinExistence type="predicted"/>
<dbReference type="InterPro" id="IPR011009">
    <property type="entry name" value="Kinase-like_dom_sf"/>
</dbReference>
<organism evidence="8 9">
    <name type="scientific">Prauserella flavalba</name>
    <dbReference type="NCBI Taxonomy" id="1477506"/>
    <lineage>
        <taxon>Bacteria</taxon>
        <taxon>Bacillati</taxon>
        <taxon>Actinomycetota</taxon>
        <taxon>Actinomycetes</taxon>
        <taxon>Pseudonocardiales</taxon>
        <taxon>Pseudonocardiaceae</taxon>
        <taxon>Prauserella</taxon>
    </lineage>
</organism>
<keyword evidence="6" id="KW-0067">ATP-binding</keyword>